<accession>A0A811LPM4</accession>
<sequence>MAVPTRHKLSRTSYILLSVPELALQSFKLYTAFPRKLIKDESVTIAEAGLLTWLLNLSPNMSLTVKPPVDRNWIIDHKENTSIYM</sequence>
<dbReference type="EMBL" id="CAJFCW020000006">
    <property type="protein sequence ID" value="CAG9127226.1"/>
    <property type="molecule type" value="Genomic_DNA"/>
</dbReference>
<dbReference type="AlphaFoldDB" id="A0A811LPM4"/>
<proteinExistence type="predicted"/>
<reference evidence="1" key="1">
    <citation type="submission" date="2020-09" db="EMBL/GenBank/DDBJ databases">
        <authorList>
            <person name="Kikuchi T."/>
        </authorList>
    </citation>
    <scope>NUCLEOTIDE SEQUENCE</scope>
    <source>
        <strain evidence="1">SH1</strain>
    </source>
</reference>
<keyword evidence="2" id="KW-1185">Reference proteome</keyword>
<protein>
    <submittedName>
        <fullName evidence="1">Uncharacterized protein</fullName>
    </submittedName>
</protein>
<comment type="caution">
    <text evidence="1">The sequence shown here is derived from an EMBL/GenBank/DDBJ whole genome shotgun (WGS) entry which is preliminary data.</text>
</comment>
<organism evidence="1 2">
    <name type="scientific">Bursaphelenchus okinawaensis</name>
    <dbReference type="NCBI Taxonomy" id="465554"/>
    <lineage>
        <taxon>Eukaryota</taxon>
        <taxon>Metazoa</taxon>
        <taxon>Ecdysozoa</taxon>
        <taxon>Nematoda</taxon>
        <taxon>Chromadorea</taxon>
        <taxon>Rhabditida</taxon>
        <taxon>Tylenchina</taxon>
        <taxon>Tylenchomorpha</taxon>
        <taxon>Aphelenchoidea</taxon>
        <taxon>Aphelenchoididae</taxon>
        <taxon>Bursaphelenchus</taxon>
    </lineage>
</organism>
<dbReference type="Gene3D" id="3.10.20.90">
    <property type="entry name" value="Phosphatidylinositol 3-kinase Catalytic Subunit, Chain A, domain 1"/>
    <property type="match status" value="1"/>
</dbReference>
<name>A0A811LPM4_9BILA</name>
<dbReference type="SUPFAM" id="SSF54236">
    <property type="entry name" value="Ubiquitin-like"/>
    <property type="match status" value="1"/>
</dbReference>
<dbReference type="InterPro" id="IPR029071">
    <property type="entry name" value="Ubiquitin-like_domsf"/>
</dbReference>
<dbReference type="Proteomes" id="UP000783686">
    <property type="component" value="Unassembled WGS sequence"/>
</dbReference>
<evidence type="ECO:0000313" key="2">
    <source>
        <dbReference type="Proteomes" id="UP000614601"/>
    </source>
</evidence>
<dbReference type="Proteomes" id="UP000614601">
    <property type="component" value="Unassembled WGS sequence"/>
</dbReference>
<evidence type="ECO:0000313" key="1">
    <source>
        <dbReference type="EMBL" id="CAD5229736.1"/>
    </source>
</evidence>
<gene>
    <name evidence="1" type="ORF">BOKJ2_LOCUS13784</name>
</gene>
<dbReference type="EMBL" id="CAJFDH010000006">
    <property type="protein sequence ID" value="CAD5229736.1"/>
    <property type="molecule type" value="Genomic_DNA"/>
</dbReference>